<organism evidence="1 2">
    <name type="scientific">Clostridium fungisolvens</name>
    <dbReference type="NCBI Taxonomy" id="1604897"/>
    <lineage>
        <taxon>Bacteria</taxon>
        <taxon>Bacillati</taxon>
        <taxon>Bacillota</taxon>
        <taxon>Clostridia</taxon>
        <taxon>Eubacteriales</taxon>
        <taxon>Clostridiaceae</taxon>
        <taxon>Clostridium</taxon>
    </lineage>
</organism>
<dbReference type="EMBL" id="BLZR01000001">
    <property type="protein sequence ID" value="GFP77527.1"/>
    <property type="molecule type" value="Genomic_DNA"/>
</dbReference>
<evidence type="ECO:0008006" key="3">
    <source>
        <dbReference type="Google" id="ProtNLM"/>
    </source>
</evidence>
<evidence type="ECO:0000313" key="2">
    <source>
        <dbReference type="Proteomes" id="UP000580568"/>
    </source>
</evidence>
<comment type="caution">
    <text evidence="1">The sequence shown here is derived from an EMBL/GenBank/DDBJ whole genome shotgun (WGS) entry which is preliminary data.</text>
</comment>
<protein>
    <recommendedName>
        <fullName evidence="3">Restriction endonuclease type IV Mrr domain-containing protein</fullName>
    </recommendedName>
</protein>
<gene>
    <name evidence="1" type="ORF">bsdtw1_03684</name>
</gene>
<evidence type="ECO:0000313" key="1">
    <source>
        <dbReference type="EMBL" id="GFP77527.1"/>
    </source>
</evidence>
<keyword evidence="2" id="KW-1185">Reference proteome</keyword>
<accession>A0A6V8SK27</accession>
<sequence length="129" mass="15692">MVFKNLTKNCWIYGIQYEVIIKDRLTLEIKLIGKREKVLLKFNKTLVVFKEDYNSFIDLVELMEVDKAYFITTGVFQAEIYKLNNWKLSYPKVFLEDSKAFLKRQIWSKKKYNEHLKYDKLDFNRYLPV</sequence>
<dbReference type="AlphaFoldDB" id="A0A6V8SK27"/>
<dbReference type="Proteomes" id="UP000580568">
    <property type="component" value="Unassembled WGS sequence"/>
</dbReference>
<name>A0A6V8SK27_9CLOT</name>
<reference evidence="1 2" key="1">
    <citation type="submission" date="2020-07" db="EMBL/GenBank/DDBJ databases">
        <title>A new beta-1,3-glucan-decomposing anaerobic bacterium isolated from anoxic soil subjected to biological soil disinfestation.</title>
        <authorList>
            <person name="Ueki A."/>
            <person name="Tonouchi A."/>
        </authorList>
    </citation>
    <scope>NUCLEOTIDE SEQUENCE [LARGE SCALE GENOMIC DNA]</scope>
    <source>
        <strain evidence="1 2">TW1</strain>
    </source>
</reference>
<proteinExistence type="predicted"/>